<proteinExistence type="predicted"/>
<dbReference type="WBParaSite" id="PgR211_g003_t01">
    <property type="protein sequence ID" value="PgR211_g003_t01"/>
    <property type="gene ID" value="PgR211_g003"/>
</dbReference>
<evidence type="ECO:0000313" key="2">
    <source>
        <dbReference type="Proteomes" id="UP000887569"/>
    </source>
</evidence>
<dbReference type="Proteomes" id="UP000887569">
    <property type="component" value="Unplaced"/>
</dbReference>
<accession>A0A915CIJ9</accession>
<reference evidence="3" key="1">
    <citation type="submission" date="2022-11" db="UniProtKB">
        <authorList>
            <consortium name="WormBaseParasite"/>
        </authorList>
    </citation>
    <scope>IDENTIFICATION</scope>
</reference>
<sequence length="158" mass="17789">MRESARDFKSARGDKRFDVVLKKARPSRTDARETRSGAAKIAQEYPINTTRMEPSYICDEDNAGAFIVKNLWGPSDDNDRSRELKSVCKKNQSWYPEGRWRADGDELNTGQKRAVRVNRGYWKERGESTVGVPGSSITAQRAHSGRIDAELPNIRGTG</sequence>
<name>A0A915CIJ9_PARUN</name>
<keyword evidence="2" id="KW-1185">Reference proteome</keyword>
<evidence type="ECO:0000256" key="1">
    <source>
        <dbReference type="SAM" id="MobiDB-lite"/>
    </source>
</evidence>
<protein>
    <submittedName>
        <fullName evidence="3">Uncharacterized protein</fullName>
    </submittedName>
</protein>
<organism evidence="2 3">
    <name type="scientific">Parascaris univalens</name>
    <name type="common">Nematode worm</name>
    <dbReference type="NCBI Taxonomy" id="6257"/>
    <lineage>
        <taxon>Eukaryota</taxon>
        <taxon>Metazoa</taxon>
        <taxon>Ecdysozoa</taxon>
        <taxon>Nematoda</taxon>
        <taxon>Chromadorea</taxon>
        <taxon>Rhabditida</taxon>
        <taxon>Spirurina</taxon>
        <taxon>Ascaridomorpha</taxon>
        <taxon>Ascaridoidea</taxon>
        <taxon>Ascarididae</taxon>
        <taxon>Parascaris</taxon>
    </lineage>
</organism>
<evidence type="ECO:0000313" key="3">
    <source>
        <dbReference type="WBParaSite" id="PgR211_g003_t01"/>
    </source>
</evidence>
<feature type="region of interest" description="Disordered" evidence="1">
    <location>
        <begin position="126"/>
        <end position="158"/>
    </location>
</feature>
<dbReference type="AlphaFoldDB" id="A0A915CIJ9"/>